<name>A0A222GCY4_9GAMM</name>
<protein>
    <submittedName>
        <fullName evidence="1">Uncharacterized protein</fullName>
    </submittedName>
</protein>
<evidence type="ECO:0000313" key="2">
    <source>
        <dbReference type="Proteomes" id="UP000202259"/>
    </source>
</evidence>
<organism evidence="1 2">
    <name type="scientific">Cognaticolwellia beringensis</name>
    <dbReference type="NCBI Taxonomy" id="1967665"/>
    <lineage>
        <taxon>Bacteria</taxon>
        <taxon>Pseudomonadati</taxon>
        <taxon>Pseudomonadota</taxon>
        <taxon>Gammaproteobacteria</taxon>
        <taxon>Alteromonadales</taxon>
        <taxon>Colwelliaceae</taxon>
        <taxon>Cognaticolwellia</taxon>
    </lineage>
</organism>
<dbReference type="RefSeq" id="WP_081154067.1">
    <property type="nucleotide sequence ID" value="NZ_CP020465.1"/>
</dbReference>
<reference evidence="1 2" key="1">
    <citation type="submission" date="2017-08" db="EMBL/GenBank/DDBJ databases">
        <title>Complete genome of Colwellia sp. NB097-1, a psychrophile bacterium ioslated from Bering Sea.</title>
        <authorList>
            <person name="Chen X."/>
        </authorList>
    </citation>
    <scope>NUCLEOTIDE SEQUENCE [LARGE SCALE GENOMIC DNA]</scope>
    <source>
        <strain evidence="1 2">NB097-1</strain>
    </source>
</reference>
<dbReference type="KEGG" id="cber:B5D82_19305"/>
<dbReference type="EMBL" id="CP020465">
    <property type="protein sequence ID" value="ASP49728.1"/>
    <property type="molecule type" value="Genomic_DNA"/>
</dbReference>
<dbReference type="Proteomes" id="UP000202259">
    <property type="component" value="Chromosome"/>
</dbReference>
<proteinExistence type="predicted"/>
<dbReference type="OrthoDB" id="6226461at2"/>
<accession>A0A222GCY4</accession>
<gene>
    <name evidence="1" type="ORF">B5D82_19305</name>
</gene>
<sequence length="196" mass="22627">MSELSDNPSLKEIYAYKKKINWGDIPSIYQLASNSISEIDGILSHGFNNAFTQLLDQSNWNVNFKTSESDIVGKVTTPKPKISLYHNINEQHYELHCYPVINNESVLEAQYNNPRCSFIEWTPQTMQILFRLNSLIPFIVYTLQKGDIADYALIRYANQRVDELITLLSQSFDITDIKGFSIADFCKEVYRKHSQS</sequence>
<evidence type="ECO:0000313" key="1">
    <source>
        <dbReference type="EMBL" id="ASP49728.1"/>
    </source>
</evidence>
<keyword evidence="2" id="KW-1185">Reference proteome</keyword>
<dbReference type="AlphaFoldDB" id="A0A222GCY4"/>